<dbReference type="GO" id="GO:0140078">
    <property type="term" value="F:class I DNA-(apurinic or apyrimidinic site) endonuclease activity"/>
    <property type="evidence" value="ECO:0007669"/>
    <property type="project" value="UniProtKB-EC"/>
</dbReference>
<dbReference type="Proteomes" id="UP000463961">
    <property type="component" value="Chromosome"/>
</dbReference>
<evidence type="ECO:0000256" key="6">
    <source>
        <dbReference type="ARBA" id="ARBA00022771"/>
    </source>
</evidence>
<feature type="active site" description="Proton donor; for beta-elimination activity" evidence="15">
    <location>
        <position position="58"/>
    </location>
</feature>
<dbReference type="FunFam" id="1.10.8.50:FF:000003">
    <property type="entry name" value="Formamidopyrimidine-DNA glycosylase"/>
    <property type="match status" value="1"/>
</dbReference>
<dbReference type="CDD" id="cd08966">
    <property type="entry name" value="EcFpg-like_N"/>
    <property type="match status" value="1"/>
</dbReference>
<protein>
    <recommendedName>
        <fullName evidence="15">Formamidopyrimidine-DNA glycosylase</fullName>
        <shortName evidence="15">Fapy-DNA glycosylase</shortName>
        <ecNumber evidence="15">3.2.2.23</ecNumber>
    </recommendedName>
    <alternativeName>
        <fullName evidence="15">DNA-(apurinic or apyrimidinic site) lyase MutM</fullName>
        <shortName evidence="15">AP lyase MutM</shortName>
        <ecNumber evidence="15">4.2.99.18</ecNumber>
    </alternativeName>
</protein>
<dbReference type="SUPFAM" id="SSF46946">
    <property type="entry name" value="S13-like H2TH domain"/>
    <property type="match status" value="1"/>
</dbReference>
<reference evidence="17" key="1">
    <citation type="submission" date="2020-01" db="EMBL/GenBank/DDBJ databases">
        <title>Phosphoaccumulans saitamaens gen. nov., sp. nov., a polyphosphate accumulating bacterium isolated from surface river water.</title>
        <authorList>
            <person name="Watanabe K."/>
            <person name="Suda W."/>
        </authorList>
    </citation>
    <scope>NUCLEOTIDE SEQUENCE [LARGE SCALE GENOMIC DNA]</scope>
    <source>
        <strain evidence="17">ICHIAU1</strain>
    </source>
</reference>
<organism evidence="16 17">
    <name type="scientific">Fluviibacter phosphoraccumulans</name>
    <dbReference type="NCBI Taxonomy" id="1751046"/>
    <lineage>
        <taxon>Bacteria</taxon>
        <taxon>Pseudomonadati</taxon>
        <taxon>Pseudomonadota</taxon>
        <taxon>Betaproteobacteria</taxon>
        <taxon>Rhodocyclales</taxon>
        <taxon>Fluviibacteraceae</taxon>
        <taxon>Fluviibacter</taxon>
    </lineage>
</organism>
<dbReference type="SUPFAM" id="SSF81624">
    <property type="entry name" value="N-terminal domain of MutM-like DNA repair proteins"/>
    <property type="match status" value="1"/>
</dbReference>
<evidence type="ECO:0000256" key="14">
    <source>
        <dbReference type="ARBA" id="ARBA00044632"/>
    </source>
</evidence>
<evidence type="ECO:0000256" key="10">
    <source>
        <dbReference type="ARBA" id="ARBA00023204"/>
    </source>
</evidence>
<dbReference type="OrthoDB" id="9800855at2"/>
<dbReference type="GO" id="GO:0034039">
    <property type="term" value="F:8-oxo-7,8-dihydroguanine DNA N-glycosylase activity"/>
    <property type="evidence" value="ECO:0007669"/>
    <property type="project" value="TreeGrafter"/>
</dbReference>
<evidence type="ECO:0000256" key="7">
    <source>
        <dbReference type="ARBA" id="ARBA00022801"/>
    </source>
</evidence>
<keyword evidence="17" id="KW-1185">Reference proteome</keyword>
<comment type="similarity">
    <text evidence="2 15">Belongs to the FPG family.</text>
</comment>
<keyword evidence="7 15" id="KW-0378">Hydrolase</keyword>
<feature type="binding site" evidence="15">
    <location>
        <position position="159"/>
    </location>
    <ligand>
        <name>DNA</name>
        <dbReference type="ChEBI" id="CHEBI:16991"/>
    </ligand>
</feature>
<evidence type="ECO:0000256" key="12">
    <source>
        <dbReference type="ARBA" id="ARBA00023268"/>
    </source>
</evidence>
<feature type="active site" description="Schiff-base intermediate with DNA" evidence="15">
    <location>
        <position position="2"/>
    </location>
</feature>
<dbReference type="InterPro" id="IPR035937">
    <property type="entry name" value="FPG_N"/>
</dbReference>
<feature type="active site" description="Proton donor" evidence="15">
    <location>
        <position position="3"/>
    </location>
</feature>
<evidence type="ECO:0000256" key="8">
    <source>
        <dbReference type="ARBA" id="ARBA00022833"/>
    </source>
</evidence>
<dbReference type="EC" id="3.2.2.23" evidence="15"/>
<evidence type="ECO:0000256" key="13">
    <source>
        <dbReference type="ARBA" id="ARBA00023295"/>
    </source>
</evidence>
<dbReference type="InterPro" id="IPR015886">
    <property type="entry name" value="H2TH_FPG"/>
</dbReference>
<dbReference type="InterPro" id="IPR012319">
    <property type="entry name" value="FPG_cat"/>
</dbReference>
<feature type="active site" description="Proton donor; for delta-elimination activity" evidence="15">
    <location>
        <position position="268"/>
    </location>
</feature>
<dbReference type="GO" id="GO:0003684">
    <property type="term" value="F:damaged DNA binding"/>
    <property type="evidence" value="ECO:0007669"/>
    <property type="project" value="InterPro"/>
</dbReference>
<dbReference type="GO" id="GO:0008270">
    <property type="term" value="F:zinc ion binding"/>
    <property type="evidence" value="ECO:0007669"/>
    <property type="project" value="UniProtKB-UniRule"/>
</dbReference>
<dbReference type="PANTHER" id="PTHR22993">
    <property type="entry name" value="FORMAMIDOPYRIMIDINE-DNA GLYCOSYLASE"/>
    <property type="match status" value="1"/>
</dbReference>
<dbReference type="AlphaFoldDB" id="A0A679HR69"/>
<dbReference type="RefSeq" id="WP_162050688.1">
    <property type="nucleotide sequence ID" value="NZ_AP019011.1"/>
</dbReference>
<dbReference type="Pfam" id="PF06831">
    <property type="entry name" value="H2TH"/>
    <property type="match status" value="1"/>
</dbReference>
<comment type="subunit">
    <text evidence="3 15">Monomer.</text>
</comment>
<dbReference type="InterPro" id="IPR010663">
    <property type="entry name" value="Znf_FPG/IleRS"/>
</dbReference>
<evidence type="ECO:0000256" key="4">
    <source>
        <dbReference type="ARBA" id="ARBA00022723"/>
    </source>
</evidence>
<evidence type="ECO:0000256" key="15">
    <source>
        <dbReference type="HAMAP-Rule" id="MF_00103"/>
    </source>
</evidence>
<keyword evidence="13 15" id="KW-0326">Glycosidase</keyword>
<dbReference type="PROSITE" id="PS01242">
    <property type="entry name" value="ZF_FPG_1"/>
    <property type="match status" value="1"/>
</dbReference>
<feature type="binding site" evidence="15">
    <location>
        <position position="97"/>
    </location>
    <ligand>
        <name>DNA</name>
        <dbReference type="ChEBI" id="CHEBI:16991"/>
    </ligand>
</feature>
<comment type="cofactor">
    <cofactor evidence="15">
        <name>Zn(2+)</name>
        <dbReference type="ChEBI" id="CHEBI:29105"/>
    </cofactor>
    <text evidence="15">Binds 1 zinc ion per subunit.</text>
</comment>
<comment type="catalytic activity">
    <reaction evidence="1 15">
        <text>Hydrolysis of DNA containing ring-opened 7-methylguanine residues, releasing 2,6-diamino-4-hydroxy-5-(N-methyl)formamidopyrimidine.</text>
        <dbReference type="EC" id="3.2.2.23"/>
    </reaction>
</comment>
<evidence type="ECO:0000313" key="16">
    <source>
        <dbReference type="EMBL" id="BBU68525.1"/>
    </source>
</evidence>
<keyword evidence="8 15" id="KW-0862">Zinc</keyword>
<evidence type="ECO:0000256" key="9">
    <source>
        <dbReference type="ARBA" id="ARBA00023125"/>
    </source>
</evidence>
<dbReference type="SMART" id="SM01232">
    <property type="entry name" value="H2TH"/>
    <property type="match status" value="1"/>
</dbReference>
<comment type="catalytic activity">
    <reaction evidence="14 15">
        <text>2'-deoxyribonucleotide-(2'-deoxyribose 5'-phosphate)-2'-deoxyribonucleotide-DNA = a 3'-end 2'-deoxyribonucleotide-(2,3-dehydro-2,3-deoxyribose 5'-phosphate)-DNA + a 5'-end 5'-phospho-2'-deoxyribonucleoside-DNA + H(+)</text>
        <dbReference type="Rhea" id="RHEA:66592"/>
        <dbReference type="Rhea" id="RHEA-COMP:13180"/>
        <dbReference type="Rhea" id="RHEA-COMP:16897"/>
        <dbReference type="Rhea" id="RHEA-COMP:17067"/>
        <dbReference type="ChEBI" id="CHEBI:15378"/>
        <dbReference type="ChEBI" id="CHEBI:136412"/>
        <dbReference type="ChEBI" id="CHEBI:157695"/>
        <dbReference type="ChEBI" id="CHEBI:167181"/>
        <dbReference type="EC" id="4.2.99.18"/>
    </reaction>
</comment>
<sequence>MPELPEVEVSRLGLVPELTGRRITGAVTRTPKLRYPLPGNLNQRLQGARLKEIRRRGKYLLFDIDKLPEDNTATLILHLGMSGSLRIVTPETPPQTHDHVDIAFGEKILRLRDPRRFGALLWHDDATPLMAHPLMAVLGVEPLEDIFNGAWLHEYLHKRSGPIKPVLMDSHLVVGIGNIYAAESLFLSGISPLRAAQRISATRCDLLADAVKQTLSAAVASGGSSVRDYVHSDGGAGCFQLQCAVYEREGQACVGCGKPVRRIRQAGRSTFYCPHCQK</sequence>
<keyword evidence="9 15" id="KW-0238">DNA-binding</keyword>
<keyword evidence="5 15" id="KW-0227">DNA damage</keyword>
<dbReference type="InterPro" id="IPR010979">
    <property type="entry name" value="Ribosomal_uS13-like_H2TH"/>
</dbReference>
<dbReference type="SMART" id="SM00898">
    <property type="entry name" value="Fapy_DNA_glyco"/>
    <property type="match status" value="1"/>
</dbReference>
<dbReference type="EC" id="4.2.99.18" evidence="15"/>
<dbReference type="Pfam" id="PF01149">
    <property type="entry name" value="Fapy_DNA_glyco"/>
    <property type="match status" value="1"/>
</dbReference>
<evidence type="ECO:0000256" key="11">
    <source>
        <dbReference type="ARBA" id="ARBA00023239"/>
    </source>
</evidence>
<accession>A0A679HR69</accession>
<gene>
    <name evidence="15 16" type="primary">mutM</name>
    <name evidence="15" type="synonym">fpg</name>
    <name evidence="16" type="ORF">ICHIAU1_08080</name>
</gene>
<keyword evidence="12 15" id="KW-0511">Multifunctional enzyme</keyword>
<keyword evidence="11 15" id="KW-0456">Lyase</keyword>
<evidence type="ECO:0000256" key="5">
    <source>
        <dbReference type="ARBA" id="ARBA00022763"/>
    </source>
</evidence>
<dbReference type="SUPFAM" id="SSF57716">
    <property type="entry name" value="Glucocorticoid receptor-like (DNA-binding domain)"/>
    <property type="match status" value="1"/>
</dbReference>
<feature type="binding site" evidence="15">
    <location>
        <position position="115"/>
    </location>
    <ligand>
        <name>DNA</name>
        <dbReference type="ChEBI" id="CHEBI:16991"/>
    </ligand>
</feature>
<keyword evidence="6 15" id="KW-0863">Zinc-finger</keyword>
<dbReference type="InterPro" id="IPR000214">
    <property type="entry name" value="Znf_DNA_glyclase/AP_lyase"/>
</dbReference>
<dbReference type="PANTHER" id="PTHR22993:SF9">
    <property type="entry name" value="FORMAMIDOPYRIMIDINE-DNA GLYCOSYLASE"/>
    <property type="match status" value="1"/>
</dbReference>
<dbReference type="PROSITE" id="PS51068">
    <property type="entry name" value="FPG_CAT"/>
    <property type="match status" value="1"/>
</dbReference>
<dbReference type="HAMAP" id="MF_00103">
    <property type="entry name" value="Fapy_DNA_glycosyl"/>
    <property type="match status" value="1"/>
</dbReference>
<evidence type="ECO:0000256" key="1">
    <source>
        <dbReference type="ARBA" id="ARBA00001668"/>
    </source>
</evidence>
<evidence type="ECO:0000256" key="2">
    <source>
        <dbReference type="ARBA" id="ARBA00009409"/>
    </source>
</evidence>
<dbReference type="NCBIfam" id="NF002211">
    <property type="entry name" value="PRK01103.1"/>
    <property type="match status" value="1"/>
</dbReference>
<dbReference type="PROSITE" id="PS51066">
    <property type="entry name" value="ZF_FPG_2"/>
    <property type="match status" value="1"/>
</dbReference>
<proteinExistence type="inferred from homology"/>
<dbReference type="EMBL" id="AP022345">
    <property type="protein sequence ID" value="BBU68525.1"/>
    <property type="molecule type" value="Genomic_DNA"/>
</dbReference>
<dbReference type="InterPro" id="IPR020629">
    <property type="entry name" value="FPG_Glyclase"/>
</dbReference>
<dbReference type="Gene3D" id="1.10.8.50">
    <property type="match status" value="1"/>
</dbReference>
<dbReference type="GO" id="GO:0006284">
    <property type="term" value="P:base-excision repair"/>
    <property type="evidence" value="ECO:0007669"/>
    <property type="project" value="InterPro"/>
</dbReference>
<keyword evidence="10 15" id="KW-0234">DNA repair</keyword>
<dbReference type="NCBIfam" id="TIGR00577">
    <property type="entry name" value="fpg"/>
    <property type="match status" value="1"/>
</dbReference>
<evidence type="ECO:0000256" key="3">
    <source>
        <dbReference type="ARBA" id="ARBA00011245"/>
    </source>
</evidence>
<comment type="function">
    <text evidence="15">Involved in base excision repair of DNA damaged by oxidation or by mutagenic agents. Acts as DNA glycosylase that recognizes and removes damaged bases. Has a preference for oxidized purines, such as 7,8-dihydro-8-oxoguanine (8-oxoG). Has AP (apurinic/apyrimidinic) lyase activity and introduces nicks in the DNA strand. Cleaves the DNA backbone by beta-delta elimination to generate a single-strand break at the site of the removed base with both 3'- and 5'-phosphates.</text>
</comment>
<dbReference type="Pfam" id="PF06827">
    <property type="entry name" value="zf-FPG_IleRS"/>
    <property type="match status" value="1"/>
</dbReference>
<name>A0A679HR69_9RHOO</name>
<keyword evidence="4 15" id="KW-0479">Metal-binding</keyword>
<dbReference type="Gene3D" id="3.20.190.10">
    <property type="entry name" value="MutM-like, N-terminal"/>
    <property type="match status" value="1"/>
</dbReference>
<dbReference type="InterPro" id="IPR015887">
    <property type="entry name" value="DNA_glyclase_Znf_dom_DNA_BS"/>
</dbReference>
<evidence type="ECO:0000313" key="17">
    <source>
        <dbReference type="Proteomes" id="UP000463961"/>
    </source>
</evidence>